<name>A0A5N1JL32_9HYPH</name>
<accession>A0A5N1JL32</accession>
<dbReference type="AlphaFoldDB" id="A0A5N1JL32"/>
<evidence type="ECO:0000313" key="2">
    <source>
        <dbReference type="Proteomes" id="UP000327108"/>
    </source>
</evidence>
<organism evidence="1 2">
    <name type="scientific">Ochrobactrum quorumnocens</name>
    <dbReference type="NCBI Taxonomy" id="271865"/>
    <lineage>
        <taxon>Bacteria</taxon>
        <taxon>Pseudomonadati</taxon>
        <taxon>Pseudomonadota</taxon>
        <taxon>Alphaproteobacteria</taxon>
        <taxon>Hyphomicrobiales</taxon>
        <taxon>Brucellaceae</taxon>
        <taxon>Brucella/Ochrobactrum group</taxon>
        <taxon>Ochrobactrum</taxon>
    </lineage>
</organism>
<dbReference type="EMBL" id="VYXQ01000031">
    <property type="protein sequence ID" value="KAA9356127.1"/>
    <property type="molecule type" value="Genomic_DNA"/>
</dbReference>
<reference evidence="1 2" key="1">
    <citation type="submission" date="2019-09" db="EMBL/GenBank/DDBJ databases">
        <title>Biological control of the noxious weed angled onion (Allium triquetrum) thwarted by endophytic bacteria in Victoria, Australia.</title>
        <authorList>
            <person name="Tehranchian P."/>
            <person name="Adair R.J."/>
            <person name="Van T.H."/>
            <person name="Morrison P.D."/>
            <person name="Williams H."/>
            <person name="Lawrie A.C."/>
        </authorList>
    </citation>
    <scope>NUCLEOTIDE SEQUENCE [LARGE SCALE GENOMIC DNA]</scope>
    <source>
        <strain evidence="1 2">RPTAtOch1</strain>
    </source>
</reference>
<sequence length="87" mass="10117">MEHFRHRPQAGKTILAVYGGWKLNGFAVNSKRFFSNIERFLQRIPKTVKWFLDMMHTENIVGVSICFNQTKHNSDTRSIKSPLHLSA</sequence>
<evidence type="ECO:0000313" key="1">
    <source>
        <dbReference type="EMBL" id="KAA9356127.1"/>
    </source>
</evidence>
<dbReference type="Proteomes" id="UP000327108">
    <property type="component" value="Unassembled WGS sequence"/>
</dbReference>
<keyword evidence="2" id="KW-1185">Reference proteome</keyword>
<gene>
    <name evidence="1" type="ORF">F3W84_22130</name>
</gene>
<proteinExistence type="predicted"/>
<comment type="caution">
    <text evidence="1">The sequence shown here is derived from an EMBL/GenBank/DDBJ whole genome shotgun (WGS) entry which is preliminary data.</text>
</comment>
<protein>
    <submittedName>
        <fullName evidence="1">Uncharacterized protein</fullName>
    </submittedName>
</protein>